<dbReference type="STRING" id="1878942.GCA_900128755_01627"/>
<accession>A0A2U8I6X8</accession>
<dbReference type="Proteomes" id="UP000261875">
    <property type="component" value="Chromosome"/>
</dbReference>
<gene>
    <name evidence="1" type="ORF">CCS41_02740</name>
</gene>
<proteinExistence type="predicted"/>
<evidence type="ECO:0000313" key="1">
    <source>
        <dbReference type="EMBL" id="AWK13654.1"/>
    </source>
</evidence>
<name>A0A2U8I6X8_9GAMM</name>
<protein>
    <submittedName>
        <fullName evidence="1">Uncharacterized protein</fullName>
    </submittedName>
</protein>
<keyword evidence="2" id="KW-1185">Reference proteome</keyword>
<dbReference type="EMBL" id="CP021659">
    <property type="protein sequence ID" value="AWK13654.1"/>
    <property type="molecule type" value="Genomic_DNA"/>
</dbReference>
<dbReference type="OrthoDB" id="7926418at2"/>
<reference evidence="1 2" key="1">
    <citation type="submission" date="2017-05" db="EMBL/GenBank/DDBJ databases">
        <title>Genome sequence of Candidatus Fukatsuia symbiotica and Candidatus Hamiltonella defensa from Acyrthosiphon pisum strain 5D.</title>
        <authorList>
            <person name="Patel V.A."/>
            <person name="Chevignon G."/>
            <person name="Russell J.A."/>
            <person name="Oliver K.M."/>
        </authorList>
    </citation>
    <scope>NUCLEOTIDE SEQUENCE [LARGE SCALE GENOMIC DNA]</scope>
    <source>
        <strain evidence="1 2">5D</strain>
    </source>
</reference>
<organism evidence="1 2">
    <name type="scientific">Candidatus Fukatsuia symbiotica</name>
    <dbReference type="NCBI Taxonomy" id="1878942"/>
    <lineage>
        <taxon>Bacteria</taxon>
        <taxon>Pseudomonadati</taxon>
        <taxon>Pseudomonadota</taxon>
        <taxon>Gammaproteobacteria</taxon>
        <taxon>Enterobacterales</taxon>
        <taxon>Yersiniaceae</taxon>
        <taxon>Candidatus Fukatsuia</taxon>
    </lineage>
</organism>
<dbReference type="AlphaFoldDB" id="A0A2U8I6X8"/>
<sequence length="112" mass="12376">MISTHYAHAGFSETSWSFGAQEQVVIQPSPWGSAYMCKEFSPKKVSFIIRAVSGKESQFGWMSVDNVPIQEREHKVQSASTLSIDFQPHIGYHIINTTGVAIEGRQCEAAGN</sequence>
<evidence type="ECO:0000313" key="2">
    <source>
        <dbReference type="Proteomes" id="UP000261875"/>
    </source>
</evidence>
<dbReference type="KEGG" id="fsm:CCS41_02740"/>